<dbReference type="AlphaFoldDB" id="A0AAV4RBC8"/>
<evidence type="ECO:0000313" key="3">
    <source>
        <dbReference type="EMBL" id="GIY19129.1"/>
    </source>
</evidence>
<reference evidence="3 4" key="1">
    <citation type="submission" date="2021-06" db="EMBL/GenBank/DDBJ databases">
        <title>Caerostris darwini draft genome.</title>
        <authorList>
            <person name="Kono N."/>
            <person name="Arakawa K."/>
        </authorList>
    </citation>
    <scope>NUCLEOTIDE SEQUENCE [LARGE SCALE GENOMIC DNA]</scope>
</reference>
<sequence length="124" mass="14085">MRYFVMNIFFLWLLLFVLSESSPTVKPHPFSKDDSREIKPRQLGPLGLTILGALTLPILIPVGVARLVSRLTNLGNSTTSTGVTLRPVILPGRPLRLPNFRSLHERSLRKRRTTYDLQFVGNQF</sequence>
<keyword evidence="4" id="KW-1185">Reference proteome</keyword>
<keyword evidence="1" id="KW-0472">Membrane</keyword>
<keyword evidence="1" id="KW-0812">Transmembrane</keyword>
<organism evidence="3 4">
    <name type="scientific">Caerostris darwini</name>
    <dbReference type="NCBI Taxonomy" id="1538125"/>
    <lineage>
        <taxon>Eukaryota</taxon>
        <taxon>Metazoa</taxon>
        <taxon>Ecdysozoa</taxon>
        <taxon>Arthropoda</taxon>
        <taxon>Chelicerata</taxon>
        <taxon>Arachnida</taxon>
        <taxon>Araneae</taxon>
        <taxon>Araneomorphae</taxon>
        <taxon>Entelegynae</taxon>
        <taxon>Araneoidea</taxon>
        <taxon>Araneidae</taxon>
        <taxon>Caerostris</taxon>
    </lineage>
</organism>
<proteinExistence type="predicted"/>
<accession>A0AAV4RBC8</accession>
<protein>
    <submittedName>
        <fullName evidence="3">Uncharacterized protein</fullName>
    </submittedName>
</protein>
<keyword evidence="1" id="KW-1133">Transmembrane helix</keyword>
<comment type="caution">
    <text evidence="3">The sequence shown here is derived from an EMBL/GenBank/DDBJ whole genome shotgun (WGS) entry which is preliminary data.</text>
</comment>
<dbReference type="Proteomes" id="UP001054837">
    <property type="component" value="Unassembled WGS sequence"/>
</dbReference>
<keyword evidence="2" id="KW-0732">Signal</keyword>
<evidence type="ECO:0000313" key="4">
    <source>
        <dbReference type="Proteomes" id="UP001054837"/>
    </source>
</evidence>
<feature type="signal peptide" evidence="2">
    <location>
        <begin position="1"/>
        <end position="21"/>
    </location>
</feature>
<gene>
    <name evidence="3" type="primary">AVEN_29119_1</name>
    <name evidence="3" type="ORF">CDAR_455131</name>
</gene>
<dbReference type="EMBL" id="BPLQ01006015">
    <property type="protein sequence ID" value="GIY19129.1"/>
    <property type="molecule type" value="Genomic_DNA"/>
</dbReference>
<evidence type="ECO:0000256" key="1">
    <source>
        <dbReference type="SAM" id="Phobius"/>
    </source>
</evidence>
<evidence type="ECO:0000256" key="2">
    <source>
        <dbReference type="SAM" id="SignalP"/>
    </source>
</evidence>
<name>A0AAV4RBC8_9ARAC</name>
<feature type="chain" id="PRO_5043607441" evidence="2">
    <location>
        <begin position="22"/>
        <end position="124"/>
    </location>
</feature>
<feature type="transmembrane region" description="Helical" evidence="1">
    <location>
        <begin position="43"/>
        <end position="64"/>
    </location>
</feature>